<accession>A0A9X0AUL3</accession>
<comment type="caution">
    <text evidence="1">The sequence shown here is derived from an EMBL/GenBank/DDBJ whole genome shotgun (WGS) entry which is preliminary data.</text>
</comment>
<protein>
    <submittedName>
        <fullName evidence="1">Uncharacterized protein</fullName>
    </submittedName>
</protein>
<evidence type="ECO:0000313" key="1">
    <source>
        <dbReference type="EMBL" id="KAJ8069237.1"/>
    </source>
</evidence>
<keyword evidence="2" id="KW-1185">Reference proteome</keyword>
<dbReference type="Proteomes" id="UP001152300">
    <property type="component" value="Unassembled WGS sequence"/>
</dbReference>
<reference evidence="1" key="1">
    <citation type="submission" date="2022-11" db="EMBL/GenBank/DDBJ databases">
        <title>Genome Resource of Sclerotinia nivalis Strain SnTB1, a Plant Pathogen Isolated from American Ginseng.</title>
        <authorList>
            <person name="Fan S."/>
        </authorList>
    </citation>
    <scope>NUCLEOTIDE SEQUENCE</scope>
    <source>
        <strain evidence="1">SnTB1</strain>
    </source>
</reference>
<dbReference type="AlphaFoldDB" id="A0A9X0AUL3"/>
<evidence type="ECO:0000313" key="2">
    <source>
        <dbReference type="Proteomes" id="UP001152300"/>
    </source>
</evidence>
<dbReference type="EMBL" id="JAPEIS010000002">
    <property type="protein sequence ID" value="KAJ8069237.1"/>
    <property type="molecule type" value="Genomic_DNA"/>
</dbReference>
<gene>
    <name evidence="1" type="ORF">OCU04_002903</name>
</gene>
<sequence length="101" mass="11294">MIDCEIMLKTGSASGTKKPQICVECCDALACVKMNELGALLEQFTLVMALEASLPQDLLYAARLNGLQLTRNSIPNKFLRFLSIHVRYPTRYYIPITEVLA</sequence>
<proteinExistence type="predicted"/>
<name>A0A9X0AUL3_9HELO</name>
<organism evidence="1 2">
    <name type="scientific">Sclerotinia nivalis</name>
    <dbReference type="NCBI Taxonomy" id="352851"/>
    <lineage>
        <taxon>Eukaryota</taxon>
        <taxon>Fungi</taxon>
        <taxon>Dikarya</taxon>
        <taxon>Ascomycota</taxon>
        <taxon>Pezizomycotina</taxon>
        <taxon>Leotiomycetes</taxon>
        <taxon>Helotiales</taxon>
        <taxon>Sclerotiniaceae</taxon>
        <taxon>Sclerotinia</taxon>
    </lineage>
</organism>